<dbReference type="PROSITE" id="PS52016">
    <property type="entry name" value="TONB_DEPENDENT_REC_3"/>
    <property type="match status" value="1"/>
</dbReference>
<dbReference type="PANTHER" id="PTHR30069">
    <property type="entry name" value="TONB-DEPENDENT OUTER MEMBRANE RECEPTOR"/>
    <property type="match status" value="1"/>
</dbReference>
<keyword evidence="6" id="KW-0406">Ion transport</keyword>
<evidence type="ECO:0000256" key="10">
    <source>
        <dbReference type="PROSITE-ProRule" id="PRU01360"/>
    </source>
</evidence>
<dbReference type="Gene3D" id="2.40.170.20">
    <property type="entry name" value="TonB-dependent receptor, beta-barrel domain"/>
    <property type="match status" value="1"/>
</dbReference>
<evidence type="ECO:0000259" key="13">
    <source>
        <dbReference type="Pfam" id="PF00593"/>
    </source>
</evidence>
<evidence type="ECO:0000256" key="11">
    <source>
        <dbReference type="RuleBase" id="RU003357"/>
    </source>
</evidence>
<evidence type="ECO:0000256" key="2">
    <source>
        <dbReference type="ARBA" id="ARBA00022448"/>
    </source>
</evidence>
<dbReference type="GO" id="GO:0015344">
    <property type="term" value="F:siderophore uptake transmembrane transporter activity"/>
    <property type="evidence" value="ECO:0007669"/>
    <property type="project" value="TreeGrafter"/>
</dbReference>
<feature type="chain" id="PRO_5042107384" evidence="12">
    <location>
        <begin position="21"/>
        <end position="686"/>
    </location>
</feature>
<evidence type="ECO:0000256" key="1">
    <source>
        <dbReference type="ARBA" id="ARBA00004571"/>
    </source>
</evidence>
<evidence type="ECO:0000259" key="14">
    <source>
        <dbReference type="Pfam" id="PF07715"/>
    </source>
</evidence>
<dbReference type="Proteomes" id="UP001218638">
    <property type="component" value="Chromosome"/>
</dbReference>
<organism evidence="15 16">
    <name type="scientific">Synoicihabitans lomoniglobus</name>
    <dbReference type="NCBI Taxonomy" id="2909285"/>
    <lineage>
        <taxon>Bacteria</taxon>
        <taxon>Pseudomonadati</taxon>
        <taxon>Verrucomicrobiota</taxon>
        <taxon>Opitutia</taxon>
        <taxon>Opitutales</taxon>
        <taxon>Opitutaceae</taxon>
        <taxon>Synoicihabitans</taxon>
    </lineage>
</organism>
<name>A0AAF0CMT7_9BACT</name>
<feature type="domain" description="TonB-dependent receptor plug" evidence="14">
    <location>
        <begin position="38"/>
        <end position="151"/>
    </location>
</feature>
<dbReference type="InterPro" id="IPR039426">
    <property type="entry name" value="TonB-dep_rcpt-like"/>
</dbReference>
<dbReference type="Pfam" id="PF07715">
    <property type="entry name" value="Plug"/>
    <property type="match status" value="1"/>
</dbReference>
<keyword evidence="16" id="KW-1185">Reference proteome</keyword>
<dbReference type="PANTHER" id="PTHR30069:SF53">
    <property type="entry name" value="COLICIN I RECEPTOR-RELATED"/>
    <property type="match status" value="1"/>
</dbReference>
<comment type="subcellular location">
    <subcellularLocation>
        <location evidence="1 10">Cell outer membrane</location>
        <topology evidence="1 10">Multi-pass membrane protein</topology>
    </subcellularLocation>
</comment>
<accession>A0AAF0CMT7</accession>
<evidence type="ECO:0000256" key="12">
    <source>
        <dbReference type="SAM" id="SignalP"/>
    </source>
</evidence>
<keyword evidence="4 10" id="KW-0812">Transmembrane</keyword>
<feature type="domain" description="TonB-dependent receptor-like beta-barrel" evidence="13">
    <location>
        <begin position="222"/>
        <end position="655"/>
    </location>
</feature>
<dbReference type="GO" id="GO:0044718">
    <property type="term" value="P:siderophore transmembrane transport"/>
    <property type="evidence" value="ECO:0007669"/>
    <property type="project" value="TreeGrafter"/>
</dbReference>
<sequence length="686" mass="73934">MPVRPRLSLCLLPFLTHLLAAQVLDPLVVTATRAPRPLSELPVAVDVFTSADLAASPALSIDDALKSSAAFSLFRRQGSLAANPTTQGVSLRNLGPNGAGRTLVLVDGVPLNDPFGGWVAWTKAPRLSLTAAEIVRGGGSSTWGSAALGGTVQLFGPASAGPDASMTRIQFEAGEYGTVGGELAHTTVNGANAFTLNARALHSDGYRRAAPASSGPVDRSTDLDLGVVQLGWTHTTEQGTRGTVTARLFREERGNGTPLQRNRTEEALVSAHVTGRRDLLGRPADWTATAYAQTQEFSNRFTSVADDRASEIAVLDQYAVPADAAGAATTATWSDRDQSTTVGADARWVSGETRENYFRSGDDFIRNRRAGGEQTIAGVFVHHDRVLATDWRGSLAARVDAWQLGDGHRIETDRTNGAIVRSDTLPDRDGVEFSPRAGLVWQATSAWRFHGAVYSAFRVPTLNELYRPFRIGSDITEANPELAPESLRGIEVGTTWATTTSSLRLNLFANELEDAVSNVTLGTGPGVVPGVGFVPAGGLGRRRENLEQVDVRGVEITGTWRPDPALSLRFDYLFSDARNAATDRWLPQVPEHTVVMGAGWVLAPDWTLNVQGRYLSAAFEDDENSLVLNAVTTIDLRIAKRLGEGREVFLAVENVFDEDVITRRDSSGRIELGTPRFSRVGLTWQW</sequence>
<dbReference type="InterPro" id="IPR012910">
    <property type="entry name" value="Plug_dom"/>
</dbReference>
<dbReference type="InterPro" id="IPR036942">
    <property type="entry name" value="Beta-barrel_TonB_sf"/>
</dbReference>
<keyword evidence="7 11" id="KW-0798">TonB box</keyword>
<evidence type="ECO:0000256" key="8">
    <source>
        <dbReference type="ARBA" id="ARBA00023136"/>
    </source>
</evidence>
<evidence type="ECO:0000256" key="7">
    <source>
        <dbReference type="ARBA" id="ARBA00023077"/>
    </source>
</evidence>
<gene>
    <name evidence="15" type="ORF">PXH66_19955</name>
</gene>
<keyword evidence="8 10" id="KW-0472">Membrane</keyword>
<evidence type="ECO:0000313" key="16">
    <source>
        <dbReference type="Proteomes" id="UP001218638"/>
    </source>
</evidence>
<keyword evidence="3 10" id="KW-1134">Transmembrane beta strand</keyword>
<evidence type="ECO:0000256" key="3">
    <source>
        <dbReference type="ARBA" id="ARBA00022452"/>
    </source>
</evidence>
<dbReference type="InterPro" id="IPR037066">
    <property type="entry name" value="Plug_dom_sf"/>
</dbReference>
<feature type="signal peptide" evidence="12">
    <location>
        <begin position="1"/>
        <end position="20"/>
    </location>
</feature>
<comment type="similarity">
    <text evidence="10 11">Belongs to the TonB-dependent receptor family.</text>
</comment>
<evidence type="ECO:0000256" key="6">
    <source>
        <dbReference type="ARBA" id="ARBA00023065"/>
    </source>
</evidence>
<keyword evidence="5 12" id="KW-0732">Signal</keyword>
<evidence type="ECO:0000256" key="4">
    <source>
        <dbReference type="ARBA" id="ARBA00022692"/>
    </source>
</evidence>
<dbReference type="InterPro" id="IPR000531">
    <property type="entry name" value="Beta-barrel_TonB"/>
</dbReference>
<dbReference type="EMBL" id="CP119075">
    <property type="protein sequence ID" value="WED64623.1"/>
    <property type="molecule type" value="Genomic_DNA"/>
</dbReference>
<dbReference type="GO" id="GO:0009279">
    <property type="term" value="C:cell outer membrane"/>
    <property type="evidence" value="ECO:0007669"/>
    <property type="project" value="UniProtKB-SubCell"/>
</dbReference>
<dbReference type="AlphaFoldDB" id="A0AAF0CMT7"/>
<dbReference type="Gene3D" id="2.170.130.10">
    <property type="entry name" value="TonB-dependent receptor, plug domain"/>
    <property type="match status" value="1"/>
</dbReference>
<dbReference type="SUPFAM" id="SSF56935">
    <property type="entry name" value="Porins"/>
    <property type="match status" value="1"/>
</dbReference>
<proteinExistence type="inferred from homology"/>
<dbReference type="KEGG" id="slom:PXH66_19955"/>
<dbReference type="RefSeq" id="WP_330930745.1">
    <property type="nucleotide sequence ID" value="NZ_CP119075.1"/>
</dbReference>
<evidence type="ECO:0000313" key="15">
    <source>
        <dbReference type="EMBL" id="WED64623.1"/>
    </source>
</evidence>
<keyword evidence="2 10" id="KW-0813">Transport</keyword>
<reference evidence="15" key="1">
    <citation type="submission" date="2023-03" db="EMBL/GenBank/DDBJ databases">
        <title>Lomoglobus Profundus gen. nov., sp. nov., a novel member of the phylum Verrucomicrobia, isolated from deep-marine sediment of South China Sea.</title>
        <authorList>
            <person name="Ahmad T."/>
            <person name="Ishaq S.E."/>
            <person name="Wang F."/>
        </authorList>
    </citation>
    <scope>NUCLEOTIDE SEQUENCE</scope>
    <source>
        <strain evidence="15">LMO-M01</strain>
    </source>
</reference>
<evidence type="ECO:0000256" key="5">
    <source>
        <dbReference type="ARBA" id="ARBA00022729"/>
    </source>
</evidence>
<keyword evidence="9 10" id="KW-0998">Cell outer membrane</keyword>
<evidence type="ECO:0000256" key="9">
    <source>
        <dbReference type="ARBA" id="ARBA00023237"/>
    </source>
</evidence>
<keyword evidence="15" id="KW-0675">Receptor</keyword>
<dbReference type="Pfam" id="PF00593">
    <property type="entry name" value="TonB_dep_Rec_b-barrel"/>
    <property type="match status" value="1"/>
</dbReference>
<protein>
    <submittedName>
        <fullName evidence="15">TonB-dependent receptor</fullName>
    </submittedName>
</protein>